<feature type="domain" description="Tail sheath protein C-terminal" evidence="3">
    <location>
        <begin position="356"/>
        <end position="455"/>
    </location>
</feature>
<feature type="domain" description="Tail sheath protein subtilisin-like" evidence="2">
    <location>
        <begin position="216"/>
        <end position="353"/>
    </location>
</feature>
<organism evidence="5 6">
    <name type="scientific">Kaustia mangrovi</name>
    <dbReference type="NCBI Taxonomy" id="2593653"/>
    <lineage>
        <taxon>Bacteria</taxon>
        <taxon>Pseudomonadati</taxon>
        <taxon>Pseudomonadota</taxon>
        <taxon>Alphaproteobacteria</taxon>
        <taxon>Hyphomicrobiales</taxon>
        <taxon>Parvibaculaceae</taxon>
        <taxon>Kaustia</taxon>
    </lineage>
</organism>
<accession>A0A7S8C6X2</accession>
<proteinExistence type="inferred from homology"/>
<dbReference type="EMBL" id="CP058214">
    <property type="protein sequence ID" value="QPC44525.1"/>
    <property type="molecule type" value="Genomic_DNA"/>
</dbReference>
<evidence type="ECO:0000259" key="3">
    <source>
        <dbReference type="Pfam" id="PF17482"/>
    </source>
</evidence>
<dbReference type="Pfam" id="PF22671">
    <property type="entry name" value="Gp18_domIII_N"/>
    <property type="match status" value="1"/>
</dbReference>
<evidence type="ECO:0000259" key="2">
    <source>
        <dbReference type="Pfam" id="PF04984"/>
    </source>
</evidence>
<evidence type="ECO:0000259" key="4">
    <source>
        <dbReference type="Pfam" id="PF22671"/>
    </source>
</evidence>
<dbReference type="PANTHER" id="PTHR35861:SF1">
    <property type="entry name" value="PHAGE TAIL SHEATH PROTEIN"/>
    <property type="match status" value="1"/>
</dbReference>
<dbReference type="InterPro" id="IPR054564">
    <property type="entry name" value="Gp18_domIII_N"/>
</dbReference>
<reference evidence="5 6" key="1">
    <citation type="submission" date="2020-06" db="EMBL/GenBank/DDBJ databases">
        <title>Genome sequence of 2 isolates from Red Sea Mangroves.</title>
        <authorList>
            <person name="Sefrji F."/>
            <person name="Michoud G."/>
            <person name="Merlino G."/>
            <person name="Daffonchio D."/>
        </authorList>
    </citation>
    <scope>NUCLEOTIDE SEQUENCE [LARGE SCALE GENOMIC DNA]</scope>
    <source>
        <strain evidence="5 6">R1DC25</strain>
    </source>
</reference>
<dbReference type="Proteomes" id="UP000593594">
    <property type="component" value="Chromosome"/>
</dbReference>
<gene>
    <name evidence="5" type="ORF">HW532_18575</name>
</gene>
<evidence type="ECO:0000313" key="5">
    <source>
        <dbReference type="EMBL" id="QPC44525.1"/>
    </source>
</evidence>
<dbReference type="AlphaFoldDB" id="A0A7S8C6X2"/>
<name>A0A7S8C6X2_9HYPH</name>
<dbReference type="PANTHER" id="PTHR35861">
    <property type="match status" value="1"/>
</dbReference>
<keyword evidence="6" id="KW-1185">Reference proteome</keyword>
<dbReference type="Pfam" id="PF17482">
    <property type="entry name" value="Phage_sheath_1C"/>
    <property type="match status" value="1"/>
</dbReference>
<dbReference type="RefSeq" id="WP_213161897.1">
    <property type="nucleotide sequence ID" value="NZ_CP058214.1"/>
</dbReference>
<feature type="domain" description="Tail sheath protein Gp18-like" evidence="4">
    <location>
        <begin position="28"/>
        <end position="87"/>
    </location>
</feature>
<protein>
    <submittedName>
        <fullName evidence="5">Phage tail sheath subtilisin-like domain-containing protein</fullName>
    </submittedName>
</protein>
<dbReference type="InterPro" id="IPR020287">
    <property type="entry name" value="Tail_sheath_C"/>
</dbReference>
<dbReference type="Pfam" id="PF04984">
    <property type="entry name" value="Phage_sheath_1"/>
    <property type="match status" value="1"/>
</dbReference>
<evidence type="ECO:0000313" key="6">
    <source>
        <dbReference type="Proteomes" id="UP000593594"/>
    </source>
</evidence>
<dbReference type="KEGG" id="kmn:HW532_18575"/>
<sequence>MTTEYLHGVRAIEISDGLRPVRRARSSVIGLVGTAPDADAAAFPINTPVVVAGNTRTAALLGQSGTLGDAMAAIYAQIGAIVVVVRVEEGGTAEETLSNVIGDPLAKTGAYALMTAEQVTGYKPRILIAPGFTSDRPATGIQRIDVTAGGTDYTEAPTVELDGAPTVAAEATAVIENGAVTAVLVTQPGLGYAAAPTVTFTGGGGADATATAVLGTTANPVTAALTGIASQLRGWVFADGPNTTNAAAISARGDYGSDRLMLFDPHPLVWDTGNDTNVTRPASAYAAGVQAWVDNKHGFWWPLSNRPVNGIVGATRPIAFSIGDANSEHNLLNENEITTIIRKDGFRFFGLRSTGSDPLWAFLSVRRTADMIMDEIEASHLWALDRPFSQQLVREIVESVNAYLRTLIVEGAIVGGAAWLNPDFNQQSDLVQGKLAIDFDIEPVAPIERLTFRVHRNPEYYTAAIEEIVRDLAA</sequence>
<evidence type="ECO:0000256" key="1">
    <source>
        <dbReference type="ARBA" id="ARBA00008005"/>
    </source>
</evidence>
<comment type="similarity">
    <text evidence="1">Belongs to the myoviridae tail sheath protein family.</text>
</comment>
<dbReference type="InterPro" id="IPR052042">
    <property type="entry name" value="Tail_sheath_structural"/>
</dbReference>
<dbReference type="InterPro" id="IPR035089">
    <property type="entry name" value="Phage_sheath_subtilisin"/>
</dbReference>